<proteinExistence type="predicted"/>
<protein>
    <submittedName>
        <fullName evidence="2">Uncharacterized protein</fullName>
    </submittedName>
</protein>
<evidence type="ECO:0000313" key="3">
    <source>
        <dbReference type="Proteomes" id="UP001387215"/>
    </source>
</evidence>
<dbReference type="Proteomes" id="UP001387215">
    <property type="component" value="Unassembled WGS sequence"/>
</dbReference>
<sequence length="175" mass="18849">MRGSFFSIALKAKPGAGFSALDEIAPKIFASTHRIRRALRRRVRRSSEEEKIPSARPVRFRVAQADLRETARTFFLPLGTGSFALVRIGRATRACASERAPVDAGARAADPARGGRIPAHRGRTGGNEKIPGKNVFSSCAGADRANPTGMRCGAVDEGRAARSPRRSEDAPRRSP</sequence>
<keyword evidence="3" id="KW-1185">Reference proteome</keyword>
<dbReference type="RefSeq" id="WP_336132405.1">
    <property type="nucleotide sequence ID" value="NZ_JBANDL010000002.1"/>
</dbReference>
<feature type="compositionally biased region" description="Basic and acidic residues" evidence="1">
    <location>
        <begin position="154"/>
        <end position="175"/>
    </location>
</feature>
<evidence type="ECO:0000313" key="2">
    <source>
        <dbReference type="EMBL" id="MEI2456349.1"/>
    </source>
</evidence>
<feature type="compositionally biased region" description="Low complexity" evidence="1">
    <location>
        <begin position="106"/>
        <end position="117"/>
    </location>
</feature>
<name>A0ABU8D6H3_9GAMM</name>
<accession>A0ABU8D6H3</accession>
<gene>
    <name evidence="2" type="ORF">V2J18_16925</name>
</gene>
<comment type="caution">
    <text evidence="2">The sequence shown here is derived from an EMBL/GenBank/DDBJ whole genome shotgun (WGS) entry which is preliminary data.</text>
</comment>
<feature type="region of interest" description="Disordered" evidence="1">
    <location>
        <begin position="106"/>
        <end position="175"/>
    </location>
</feature>
<evidence type="ECO:0000256" key="1">
    <source>
        <dbReference type="SAM" id="MobiDB-lite"/>
    </source>
</evidence>
<reference evidence="2 3" key="1">
    <citation type="submission" date="2024-02" db="EMBL/GenBank/DDBJ databases">
        <title>Lysobacter Genome Sequencing and Mining.</title>
        <authorList>
            <person name="Bierman J."/>
            <person name="Walker M.C."/>
        </authorList>
    </citation>
    <scope>NUCLEOTIDE SEQUENCE [LARGE SCALE GENOMIC DNA]</scope>
    <source>
        <strain evidence="2 3">PB6250</strain>
    </source>
</reference>
<dbReference type="EMBL" id="JBANDL010000002">
    <property type="protein sequence ID" value="MEI2456349.1"/>
    <property type="molecule type" value="Genomic_DNA"/>
</dbReference>
<organism evidence="2 3">
    <name type="scientific">Lysobacter firmicutimachus</name>
    <dbReference type="NCBI Taxonomy" id="1792846"/>
    <lineage>
        <taxon>Bacteria</taxon>
        <taxon>Pseudomonadati</taxon>
        <taxon>Pseudomonadota</taxon>
        <taxon>Gammaproteobacteria</taxon>
        <taxon>Lysobacterales</taxon>
        <taxon>Lysobacteraceae</taxon>
        <taxon>Lysobacter</taxon>
    </lineage>
</organism>